<evidence type="ECO:0000259" key="4">
    <source>
        <dbReference type="SMART" id="SM00854"/>
    </source>
</evidence>
<keyword evidence="3" id="KW-0812">Transmembrane</keyword>
<name>A0A923E350_9ACTO</name>
<evidence type="ECO:0000256" key="2">
    <source>
        <dbReference type="SAM" id="MobiDB-lite"/>
    </source>
</evidence>
<feature type="region of interest" description="Disordered" evidence="2">
    <location>
        <begin position="34"/>
        <end position="73"/>
    </location>
</feature>
<dbReference type="PANTHER" id="PTHR33393">
    <property type="entry name" value="POLYGLUTAMINE SYNTHESIS ACCESSORY PROTEIN RV0574C-RELATED"/>
    <property type="match status" value="1"/>
</dbReference>
<dbReference type="Gene3D" id="3.60.21.10">
    <property type="match status" value="1"/>
</dbReference>
<dbReference type="PANTHER" id="PTHR33393:SF13">
    <property type="entry name" value="PGA BIOSYNTHESIS PROTEIN CAPA"/>
    <property type="match status" value="1"/>
</dbReference>
<dbReference type="Proteomes" id="UP000617426">
    <property type="component" value="Unassembled WGS sequence"/>
</dbReference>
<evidence type="ECO:0000313" key="6">
    <source>
        <dbReference type="Proteomes" id="UP000617426"/>
    </source>
</evidence>
<dbReference type="EMBL" id="JACHMK010000001">
    <property type="protein sequence ID" value="MBB6335049.1"/>
    <property type="molecule type" value="Genomic_DNA"/>
</dbReference>
<evidence type="ECO:0000256" key="1">
    <source>
        <dbReference type="ARBA" id="ARBA00005662"/>
    </source>
</evidence>
<reference evidence="5" key="1">
    <citation type="submission" date="2020-08" db="EMBL/GenBank/DDBJ databases">
        <title>Sequencing the genomes of 1000 actinobacteria strains.</title>
        <authorList>
            <person name="Klenk H.-P."/>
        </authorList>
    </citation>
    <scope>NUCLEOTIDE SEQUENCE</scope>
    <source>
        <strain evidence="5">DSM 10695</strain>
    </source>
</reference>
<keyword evidence="3" id="KW-1133">Transmembrane helix</keyword>
<dbReference type="AlphaFoldDB" id="A0A923E350"/>
<protein>
    <submittedName>
        <fullName evidence="5">Poly-gamma-glutamate synthesis protein (Capsule biosynthesis protein)</fullName>
    </submittedName>
</protein>
<dbReference type="RefSeq" id="WP_184453190.1">
    <property type="nucleotide sequence ID" value="NZ_JACHMK010000001.1"/>
</dbReference>
<dbReference type="InterPro" id="IPR019079">
    <property type="entry name" value="Capsule_synth_CapA"/>
</dbReference>
<dbReference type="InterPro" id="IPR029052">
    <property type="entry name" value="Metallo-depent_PP-like"/>
</dbReference>
<accession>A0A923E350</accession>
<sequence length="451" mass="47342">MTRHGRNLRGRLARGLPLVLATGALMVACTPSLAPDGAPSASEGRSDASEPGPALVPQSATSEPEPEPAPSRTATVVMSGDLLWHSGLWETTAAVGARTGRLPYDFSELFAGMRPVIEGADLAICHEEVPLSPDDQTPSGYPVFGAPQEVAPAIAETGWDLCTTSSNHSIDRGFAGIETTLREFDEVGVLHTGTFRSPEERAMPTISTTAEGVRIAVVSGTYSTNGIPLPEGREWSVAMLDAADMIARAEAAKAAGADIVLAAVHAGEEYVAEPNAQQIELSEALTASDAIDLVYGHHVHVVQPWAIVNGKWVVYGLGNMIATPPVDYRRSHEGVTARFTFVEQPGGGFAVARAHYIPTLMDSYWTGQTPLLRHVTSALGAGEGVAADLETALAVTHDVVFSLGVPEAPPMSEDPGPGAPPATGLSRRGLIGRERGASPQACQRRRAPAYS</sequence>
<dbReference type="PROSITE" id="PS51257">
    <property type="entry name" value="PROKAR_LIPOPROTEIN"/>
    <property type="match status" value="1"/>
</dbReference>
<dbReference type="Pfam" id="PF09587">
    <property type="entry name" value="PGA_cap"/>
    <property type="match status" value="1"/>
</dbReference>
<dbReference type="SMART" id="SM00854">
    <property type="entry name" value="PGA_cap"/>
    <property type="match status" value="1"/>
</dbReference>
<proteinExistence type="inferred from homology"/>
<evidence type="ECO:0000256" key="3">
    <source>
        <dbReference type="SAM" id="Phobius"/>
    </source>
</evidence>
<evidence type="ECO:0000313" key="5">
    <source>
        <dbReference type="EMBL" id="MBB6335049.1"/>
    </source>
</evidence>
<dbReference type="SUPFAM" id="SSF56300">
    <property type="entry name" value="Metallo-dependent phosphatases"/>
    <property type="match status" value="1"/>
</dbReference>
<comment type="similarity">
    <text evidence="1">Belongs to the CapA family.</text>
</comment>
<keyword evidence="3" id="KW-0472">Membrane</keyword>
<gene>
    <name evidence="5" type="ORF">HD592_001614</name>
</gene>
<feature type="domain" description="Capsule synthesis protein CapA" evidence="4">
    <location>
        <begin position="75"/>
        <end position="324"/>
    </location>
</feature>
<comment type="caution">
    <text evidence="5">The sequence shown here is derived from an EMBL/GenBank/DDBJ whole genome shotgun (WGS) entry which is preliminary data.</text>
</comment>
<dbReference type="CDD" id="cd07381">
    <property type="entry name" value="MPP_CapA"/>
    <property type="match status" value="1"/>
</dbReference>
<feature type="transmembrane region" description="Helical" evidence="3">
    <location>
        <begin position="12"/>
        <end position="34"/>
    </location>
</feature>
<keyword evidence="6" id="KW-1185">Reference proteome</keyword>
<feature type="region of interest" description="Disordered" evidence="2">
    <location>
        <begin position="406"/>
        <end position="451"/>
    </location>
</feature>
<organism evidence="5 6">
    <name type="scientific">Schaalia hyovaginalis</name>
    <dbReference type="NCBI Taxonomy" id="29316"/>
    <lineage>
        <taxon>Bacteria</taxon>
        <taxon>Bacillati</taxon>
        <taxon>Actinomycetota</taxon>
        <taxon>Actinomycetes</taxon>
        <taxon>Actinomycetales</taxon>
        <taxon>Actinomycetaceae</taxon>
        <taxon>Schaalia</taxon>
    </lineage>
</organism>
<dbReference type="InterPro" id="IPR052169">
    <property type="entry name" value="CW_Biosynth-Accessory"/>
</dbReference>